<feature type="region of interest" description="Disordered" evidence="1">
    <location>
        <begin position="566"/>
        <end position="599"/>
    </location>
</feature>
<feature type="region of interest" description="Disordered" evidence="1">
    <location>
        <begin position="617"/>
        <end position="645"/>
    </location>
</feature>
<accession>A0AAW4FE73</accession>
<dbReference type="SUPFAM" id="SSF110997">
    <property type="entry name" value="Sporulation related repeat"/>
    <property type="match status" value="1"/>
</dbReference>
<gene>
    <name evidence="3" type="ORF">GFB56_00625</name>
</gene>
<evidence type="ECO:0000313" key="3">
    <source>
        <dbReference type="EMBL" id="MBM3089321.1"/>
    </source>
</evidence>
<reference evidence="3 4" key="1">
    <citation type="submission" date="2020-01" db="EMBL/GenBank/DDBJ databases">
        <title>Draft genome assembly of Ensifer adhaerens T173.</title>
        <authorList>
            <person name="Craig J.E."/>
            <person name="Stinchcombe J.R."/>
        </authorList>
    </citation>
    <scope>NUCLEOTIDE SEQUENCE [LARGE SCALE GENOMIC DNA]</scope>
    <source>
        <strain evidence="3 4">T173</strain>
    </source>
</reference>
<sequence>MADKQFARSGPAEFDVLADDDPLAELARIVGYDARPAVQQLQELQRHQEAVRQDPTFDLEEELLREFDTYDAPRAADVQPDNDPVETVAAPAEELQQVEPVLEFAPAEFAVAESAPIEDAPAIKPEYQPVELAETWPEAALEEVDRGHAEFVAVPEATSTSITDVTGYDVVSEAVEPTFDLERELELSLGDVDLSPTAEIAPIKQHVGAPEEWHAPVEDISFDVSDFADQLATEQASLSVEPAFEVAPAAEASNAYASDNAYSYEPTVIEQVAPVAVEPAFEPAPAAEGSNAYASDNAYSYEPAVIEQVAAVAAEPTTDNAVDELLADIERFPVPAATGLVAAAVHTHPAIHARAEPAVVAAPPVKKSPYPFTPTFSRATPVASPSGAGQQRAFAGPIVSSIPAAAAPVAAAPVAAAVAPEAVVEPALPATEPENEPSFDIENFEMELSDVAMEMELPEFDASEDIAAAVQQPVFAAIEQEPVQHEEPFVAPSVAAAPLEIEEPPVESVLPFDPSMIAEADTGVAPIADMDVPQLPVIETEKPVAYPADYDLDIDAEMAQLFGTPAPSVRETQARPVEAREPARSAPAAKPAASLGAAPMDDFDEFEKAMEEDFRRSMVERQNTPRESERAQPMSGQADAGVYNEYGSGRRSQRTMLLAASVAGIIILGGAGVYAWMGGSDAVSSGEGPKIILADKSPVKVVPEEKGGKTVPNQDKAVYDRVAGAQGTGPRQEALVSSTEEPMDVVQRTLTPENLPNDGSDEADALGASPNADEESARLLPGDGAAVPADQEEDKAPAVAPRKVRTMIVKPDGTLVAREEPVAEPATEVAGNTQPVPATASGQVAASGTEGQATATGAGSELRAAGEALAGADQVALAAASDATVNAAGVEAPLPRTRPTGQAGNVAGAVPESASARPAETQAAANPATDTQQVSTASVPAGTYFIQVASLPSEAEAKKSYNSLSNKFGSVIGGRGVDIRKAEIAGKGTYYRVRIPAGSREEANALCSRYKGAGGSCLVTK</sequence>
<feature type="compositionally biased region" description="Polar residues" evidence="1">
    <location>
        <begin position="831"/>
        <end position="844"/>
    </location>
</feature>
<comment type="caution">
    <text evidence="3">The sequence shown here is derived from an EMBL/GenBank/DDBJ whole genome shotgun (WGS) entry which is preliminary data.</text>
</comment>
<feature type="region of interest" description="Disordered" evidence="1">
    <location>
        <begin position="724"/>
        <end position="743"/>
    </location>
</feature>
<dbReference type="InterPro" id="IPR036680">
    <property type="entry name" value="SPOR-like_sf"/>
</dbReference>
<dbReference type="PROSITE" id="PS51724">
    <property type="entry name" value="SPOR"/>
    <property type="match status" value="1"/>
</dbReference>
<proteinExistence type="predicted"/>
<dbReference type="GO" id="GO:0042834">
    <property type="term" value="F:peptidoglycan binding"/>
    <property type="evidence" value="ECO:0007669"/>
    <property type="project" value="InterPro"/>
</dbReference>
<feature type="compositionally biased region" description="Low complexity" evidence="1">
    <location>
        <begin position="845"/>
        <end position="856"/>
    </location>
</feature>
<dbReference type="InterPro" id="IPR007730">
    <property type="entry name" value="SPOR-like_dom"/>
</dbReference>
<feature type="region of interest" description="Disordered" evidence="1">
    <location>
        <begin position="750"/>
        <end position="856"/>
    </location>
</feature>
<evidence type="ECO:0000313" key="4">
    <source>
        <dbReference type="Proteomes" id="UP000744980"/>
    </source>
</evidence>
<dbReference type="Pfam" id="PF05036">
    <property type="entry name" value="SPOR"/>
    <property type="match status" value="1"/>
</dbReference>
<organism evidence="3 4">
    <name type="scientific">Ensifer canadensis</name>
    <dbReference type="NCBI Taxonomy" id="555315"/>
    <lineage>
        <taxon>Bacteria</taxon>
        <taxon>Pseudomonadati</taxon>
        <taxon>Pseudomonadota</taxon>
        <taxon>Alphaproteobacteria</taxon>
        <taxon>Hyphomicrobiales</taxon>
        <taxon>Rhizobiaceae</taxon>
        <taxon>Sinorhizobium/Ensifer group</taxon>
        <taxon>Ensifer</taxon>
    </lineage>
</organism>
<feature type="compositionally biased region" description="Low complexity" evidence="1">
    <location>
        <begin position="584"/>
        <end position="599"/>
    </location>
</feature>
<dbReference type="Gene3D" id="3.30.70.1070">
    <property type="entry name" value="Sporulation related repeat"/>
    <property type="match status" value="1"/>
</dbReference>
<protein>
    <submittedName>
        <fullName evidence="3">SPOR domain-containing protein</fullName>
    </submittedName>
</protein>
<dbReference type="Proteomes" id="UP000744980">
    <property type="component" value="Unassembled WGS sequence"/>
</dbReference>
<feature type="region of interest" description="Disordered" evidence="1">
    <location>
        <begin position="892"/>
        <end position="934"/>
    </location>
</feature>
<feature type="domain" description="SPOR" evidence="2">
    <location>
        <begin position="938"/>
        <end position="1021"/>
    </location>
</feature>
<evidence type="ECO:0000259" key="2">
    <source>
        <dbReference type="PROSITE" id="PS51724"/>
    </source>
</evidence>
<keyword evidence="4" id="KW-1185">Reference proteome</keyword>
<dbReference type="EMBL" id="WXFA01000001">
    <property type="protein sequence ID" value="MBM3089321.1"/>
    <property type="molecule type" value="Genomic_DNA"/>
</dbReference>
<dbReference type="AlphaFoldDB" id="A0AAW4FE73"/>
<name>A0AAW4FE73_9HYPH</name>
<evidence type="ECO:0000256" key="1">
    <source>
        <dbReference type="SAM" id="MobiDB-lite"/>
    </source>
</evidence>
<dbReference type="RefSeq" id="WP_203527248.1">
    <property type="nucleotide sequence ID" value="NZ_CP083370.1"/>
</dbReference>
<feature type="compositionally biased region" description="Basic and acidic residues" evidence="1">
    <location>
        <begin position="617"/>
        <end position="630"/>
    </location>
</feature>